<evidence type="ECO:0000256" key="7">
    <source>
        <dbReference type="SAM" id="MobiDB-lite"/>
    </source>
</evidence>
<feature type="compositionally biased region" description="Basic and acidic residues" evidence="7">
    <location>
        <begin position="1214"/>
        <end position="1223"/>
    </location>
</feature>
<dbReference type="GO" id="GO:0005774">
    <property type="term" value="C:vacuolar membrane"/>
    <property type="evidence" value="ECO:0007669"/>
    <property type="project" value="TreeGrafter"/>
</dbReference>
<feature type="transmembrane region" description="Helical" evidence="8">
    <location>
        <begin position="580"/>
        <end position="598"/>
    </location>
</feature>
<gene>
    <name evidence="11" type="ORF">HRR80_008584</name>
</gene>
<feature type="domain" description="SLC12A transporter C-terminal" evidence="10">
    <location>
        <begin position="646"/>
        <end position="732"/>
    </location>
</feature>
<feature type="compositionally biased region" description="Polar residues" evidence="7">
    <location>
        <begin position="1165"/>
        <end position="1188"/>
    </location>
</feature>
<dbReference type="PANTHER" id="PTHR11827:SF72">
    <property type="entry name" value="GH08340P"/>
    <property type="match status" value="1"/>
</dbReference>
<dbReference type="Gene3D" id="1.20.1740.10">
    <property type="entry name" value="Amino acid/polyamine transporter I"/>
    <property type="match status" value="1"/>
</dbReference>
<dbReference type="Pfam" id="PF00324">
    <property type="entry name" value="AA_permease"/>
    <property type="match status" value="1"/>
</dbReference>
<dbReference type="PANTHER" id="PTHR11827">
    <property type="entry name" value="SOLUTE CARRIER FAMILY 12, CATION COTRANSPORTERS"/>
    <property type="match status" value="1"/>
</dbReference>
<dbReference type="GO" id="GO:0006884">
    <property type="term" value="P:cell volume homeostasis"/>
    <property type="evidence" value="ECO:0007669"/>
    <property type="project" value="TreeGrafter"/>
</dbReference>
<feature type="transmembrane region" description="Helical" evidence="8">
    <location>
        <begin position="555"/>
        <end position="574"/>
    </location>
</feature>
<dbReference type="Proteomes" id="UP001161757">
    <property type="component" value="Unassembled WGS sequence"/>
</dbReference>
<accession>A0AAN6IR43</accession>
<dbReference type="InterPro" id="IPR018491">
    <property type="entry name" value="SLC12_C"/>
</dbReference>
<dbReference type="GO" id="GO:0015379">
    <property type="term" value="F:potassium:chloride symporter activity"/>
    <property type="evidence" value="ECO:0007669"/>
    <property type="project" value="TreeGrafter"/>
</dbReference>
<dbReference type="InterPro" id="IPR004842">
    <property type="entry name" value="SLC12A_fam"/>
</dbReference>
<keyword evidence="6 8" id="KW-0472">Membrane</keyword>
<comment type="subcellular location">
    <subcellularLocation>
        <location evidence="1">Membrane</location>
        <topology evidence="1">Multi-pass membrane protein</topology>
    </subcellularLocation>
</comment>
<dbReference type="GO" id="GO:0034486">
    <property type="term" value="P:vacuolar transmembrane transport"/>
    <property type="evidence" value="ECO:0007669"/>
    <property type="project" value="TreeGrafter"/>
</dbReference>
<dbReference type="FunFam" id="1.20.1740.10:FF:000013">
    <property type="entry name" value="Solute carrier family 12 member"/>
    <property type="match status" value="1"/>
</dbReference>
<feature type="transmembrane region" description="Helical" evidence="8">
    <location>
        <begin position="235"/>
        <end position="261"/>
    </location>
</feature>
<sequence>MAGTGAKNWPNLGRGTLPRSRPTFLTRTATDDAAQLLRRSSLPTPPLEDRERPVSQPTADKPATSRPPTATSTASHHSVTRTNSSSTHGGYGTFDGHRDAQHPPHHSDTKSARAPQPVEHLPSSGAYDGSSKAERAPLPTAGTRSGGGSRKLGTFSGVFVPTSLNVLSILMFIRFGFILGQSGVLGMLAMLVAAYLIDLVTTLSISAVASNGVVRGGGAYYLISRSLGPEFGGAIGLVSYLGFVFNTGMNAVGLVDCLNYNFGSISGNWANTLPEGGWWQYLWSTVVVVSCVAICLAGSAIFARASNALLFILLAATFSIPFSALVLKPFEISKQYTHFTGLSVHTLKQNLLPHFTRGAAGSQLRSKENYQDLFGILFPATGGILAGASMSGDLKNPSKAIPRGTLAGLGLTFISYGLVILALAASITRESFYRNVNVIQDTNISGGLILAGELATTFFSVLMGIIGPAKQLQAIARDNVLPGLSIFSQGSSKNDEPVLAIFFTFAVAQATLLLDINRIASLVTMAYLMTFFALNVATFLLKIGSAPNFRPSFHYFNWWTALMGALLSVASMFFVDGISASGSICLLLMLIILIHYTTPPKPWGSISEVLIYHQVRKYLLRLKNEHVKFWRPQILLFVNDPRRGYKLIQFCNSLKKGALFIIGHVIVTQNFGESVPEARRQQSAWNKYIEVSKIKAFVNIAISPSIEWGARNIFLSAGLGGMRPNIVIFGFYNLQQFRAEQPLVDVPSPPPERKHGSLRKRRTSRSIVRGELPTDTCYVEKRTDIQSYVMVLEDMILKLQTNVAIAAGFNDLELPKGTDELTKKYIDLWPIQMSAEVISDAEGEGRNVLTTNFDTYTLILQLGCILHTVPSWKKAYKLRVAVFVEYETDLEEERSRVTTLLENLRIEAKVLVFWLACGTVKSYNYVVNGEDVDEETQVQVNKVLEDDLWWRELQSIRGKSKSADEGAVDALSVADDSVWPSSSLQNKRENSIIRLEGLRRILADPKKRPTFGNLSSLGLSLSMTTSRLDDDMLSRHASHPSDSDVSNSETEDSEAEEESVEEPDDTWEDHEFYEADRPDEETDVQQPSSADRNAPPKAVTLSRKSSRTSSKRSSRKARKDAHRREEMRAPSEPLIRLEEDLNSSEAEQSRGRATQSTAIKAPASAPTSPHQGLEVASSQRPRTPSPNFTCEPVPVAKVASEEGAGPSIMFASDPHPRRQKAEEPPASGGRSIYQRAKDDSSPSKPASGYPTAAATPLSFNDLPSRAQHLILNDLMLQNSDDTAVIFTTLPAPVEGTYRSETDSLRYISDLEVLVGGLPPTLLVHSNSMTVTTNL</sequence>
<feature type="compositionally biased region" description="Low complexity" evidence="7">
    <location>
        <begin position="62"/>
        <end position="77"/>
    </location>
</feature>
<dbReference type="Pfam" id="PF03522">
    <property type="entry name" value="SLC12"/>
    <property type="match status" value="1"/>
</dbReference>
<comment type="similarity">
    <text evidence="2">Belongs to the SLC12A transporter family.</text>
</comment>
<feature type="domain" description="Amino acid permease/ SLC12A" evidence="9">
    <location>
        <begin position="158"/>
        <end position="635"/>
    </location>
</feature>
<feature type="transmembrane region" description="Helical" evidence="8">
    <location>
        <begin position="309"/>
        <end position="327"/>
    </location>
</feature>
<feature type="transmembrane region" description="Helical" evidence="8">
    <location>
        <begin position="522"/>
        <end position="543"/>
    </location>
</feature>
<feature type="region of interest" description="Disordered" evidence="7">
    <location>
        <begin position="1"/>
        <end position="147"/>
    </location>
</feature>
<evidence type="ECO:0000256" key="6">
    <source>
        <dbReference type="ARBA" id="ARBA00023136"/>
    </source>
</evidence>
<protein>
    <recommendedName>
        <fullName evidence="13">Cation chloride cotransporter</fullName>
    </recommendedName>
</protein>
<proteinExistence type="inferred from homology"/>
<evidence type="ECO:0000256" key="8">
    <source>
        <dbReference type="SAM" id="Phobius"/>
    </source>
</evidence>
<name>A0AAN6IR43_EXODE</name>
<feature type="compositionally biased region" description="Polar residues" evidence="7">
    <location>
        <begin position="1143"/>
        <end position="1158"/>
    </location>
</feature>
<evidence type="ECO:0000256" key="2">
    <source>
        <dbReference type="ARBA" id="ARBA00010593"/>
    </source>
</evidence>
<feature type="transmembrane region" description="Helical" evidence="8">
    <location>
        <begin position="406"/>
        <end position="427"/>
    </location>
</feature>
<evidence type="ECO:0000259" key="10">
    <source>
        <dbReference type="Pfam" id="PF03522"/>
    </source>
</evidence>
<evidence type="ECO:0000256" key="3">
    <source>
        <dbReference type="ARBA" id="ARBA00022448"/>
    </source>
</evidence>
<feature type="compositionally biased region" description="Basic and acidic residues" evidence="7">
    <location>
        <begin position="1033"/>
        <end position="1042"/>
    </location>
</feature>
<feature type="region of interest" description="Disordered" evidence="7">
    <location>
        <begin position="1205"/>
        <end position="1252"/>
    </location>
</feature>
<organism evidence="11 12">
    <name type="scientific">Exophiala dermatitidis</name>
    <name type="common">Black yeast-like fungus</name>
    <name type="synonym">Wangiella dermatitidis</name>
    <dbReference type="NCBI Taxonomy" id="5970"/>
    <lineage>
        <taxon>Eukaryota</taxon>
        <taxon>Fungi</taxon>
        <taxon>Dikarya</taxon>
        <taxon>Ascomycota</taxon>
        <taxon>Pezizomycotina</taxon>
        <taxon>Eurotiomycetes</taxon>
        <taxon>Chaetothyriomycetidae</taxon>
        <taxon>Chaetothyriales</taxon>
        <taxon>Herpotrichiellaceae</taxon>
        <taxon>Exophiala</taxon>
    </lineage>
</organism>
<feature type="transmembrane region" description="Helical" evidence="8">
    <location>
        <begin position="281"/>
        <end position="302"/>
    </location>
</feature>
<feature type="compositionally biased region" description="Basic residues" evidence="7">
    <location>
        <begin position="1104"/>
        <end position="1121"/>
    </location>
</feature>
<comment type="caution">
    <text evidence="11">The sequence shown here is derived from an EMBL/GenBank/DDBJ whole genome shotgun (WGS) entry which is preliminary data.</text>
</comment>
<evidence type="ECO:0000313" key="11">
    <source>
        <dbReference type="EMBL" id="KAJ8987435.1"/>
    </source>
</evidence>
<feature type="transmembrane region" description="Helical" evidence="8">
    <location>
        <begin position="447"/>
        <end position="467"/>
    </location>
</feature>
<feature type="transmembrane region" description="Helical" evidence="8">
    <location>
        <begin position="373"/>
        <end position="394"/>
    </location>
</feature>
<evidence type="ECO:0000259" key="9">
    <source>
        <dbReference type="Pfam" id="PF00324"/>
    </source>
</evidence>
<evidence type="ECO:0000256" key="1">
    <source>
        <dbReference type="ARBA" id="ARBA00004141"/>
    </source>
</evidence>
<dbReference type="InterPro" id="IPR004841">
    <property type="entry name" value="AA-permease/SLC12A_dom"/>
</dbReference>
<evidence type="ECO:0000256" key="4">
    <source>
        <dbReference type="ARBA" id="ARBA00022692"/>
    </source>
</evidence>
<keyword evidence="5 8" id="KW-1133">Transmembrane helix</keyword>
<reference evidence="11" key="1">
    <citation type="submission" date="2023-01" db="EMBL/GenBank/DDBJ databases">
        <title>Exophiala dermititidis isolated from Cystic Fibrosis Patient.</title>
        <authorList>
            <person name="Kurbessoian T."/>
            <person name="Crocker A."/>
            <person name="Murante D."/>
            <person name="Hogan D.A."/>
            <person name="Stajich J.E."/>
        </authorList>
    </citation>
    <scope>NUCLEOTIDE SEQUENCE</scope>
    <source>
        <strain evidence="11">Ex8</strain>
    </source>
</reference>
<feature type="region of interest" description="Disordered" evidence="7">
    <location>
        <begin position="1033"/>
        <end position="1191"/>
    </location>
</feature>
<dbReference type="GO" id="GO:0055075">
    <property type="term" value="P:potassium ion homeostasis"/>
    <property type="evidence" value="ECO:0007669"/>
    <property type="project" value="TreeGrafter"/>
</dbReference>
<keyword evidence="3" id="KW-0813">Transport</keyword>
<feature type="transmembrane region" description="Helical" evidence="8">
    <location>
        <begin position="498"/>
        <end position="516"/>
    </location>
</feature>
<keyword evidence="4 8" id="KW-0812">Transmembrane</keyword>
<evidence type="ECO:0000313" key="12">
    <source>
        <dbReference type="Proteomes" id="UP001161757"/>
    </source>
</evidence>
<evidence type="ECO:0000256" key="5">
    <source>
        <dbReference type="ARBA" id="ARBA00022989"/>
    </source>
</evidence>
<evidence type="ECO:0008006" key="13">
    <source>
        <dbReference type="Google" id="ProtNLM"/>
    </source>
</evidence>
<dbReference type="GO" id="GO:0055064">
    <property type="term" value="P:chloride ion homeostasis"/>
    <property type="evidence" value="ECO:0007669"/>
    <property type="project" value="TreeGrafter"/>
</dbReference>
<feature type="compositionally biased region" description="Acidic residues" evidence="7">
    <location>
        <begin position="1049"/>
        <end position="1068"/>
    </location>
</feature>
<feature type="compositionally biased region" description="Basic and acidic residues" evidence="7">
    <location>
        <begin position="95"/>
        <end position="111"/>
    </location>
</feature>
<dbReference type="EMBL" id="JAJGCB010000025">
    <property type="protein sequence ID" value="KAJ8987435.1"/>
    <property type="molecule type" value="Genomic_DNA"/>
</dbReference>
<feature type="compositionally biased region" description="Basic and acidic residues" evidence="7">
    <location>
        <begin position="1122"/>
        <end position="1139"/>
    </location>
</feature>